<feature type="region of interest" description="Disordered" evidence="8">
    <location>
        <begin position="299"/>
        <end position="320"/>
    </location>
</feature>
<dbReference type="Pfam" id="PF10629">
    <property type="entry name" value="CMI2B-like"/>
    <property type="match status" value="1"/>
</dbReference>
<sequence>MSEYVREVKSLLSPGPCYIPGYTGHCPGLRFSMGKPYGMLTAELMSQRTWHPESDIAPLPVNIPDDVWRKSIPGYTGFIPRSRNYYGCNYNVACKKAQSEVYLADQVKRQQRSKPLPTINTYGSEHLERAKSPVTAALEKAFVYKSLKPFVPQGSPYQMEDDNPRKYFIPGFTGHVPFSHNFYGKGFSITTNQALKEYGKHQRRLKADERDPTQLPTFYSSKRGVIPGFTGHIPGYKFMVGGTLGRLSEIAYGKTFTLANWSQARQSTAEVGEHHAPPNTAVFDLTIVAPGEDLGQRAALRAAEGEEGAPGTEADSDSVT</sequence>
<dbReference type="GO" id="GO:0015630">
    <property type="term" value="C:microtubule cytoskeleton"/>
    <property type="evidence" value="ECO:0007669"/>
    <property type="project" value="UniProtKB-ARBA"/>
</dbReference>
<evidence type="ECO:0000256" key="6">
    <source>
        <dbReference type="ARBA" id="ARBA00035661"/>
    </source>
</evidence>
<reference evidence="10 11" key="1">
    <citation type="journal article" date="2018" name="G3 (Bethesda)">
        <title>A High-Quality Reference Genome for the Invasive Mosquitofish Gambusia affinis Using a Chicago Library.</title>
        <authorList>
            <person name="Hoffberg S.L."/>
            <person name="Troendle N.J."/>
            <person name="Glenn T.C."/>
            <person name="Mahmud O."/>
            <person name="Louha S."/>
            <person name="Chalopin D."/>
            <person name="Bennetzen J.L."/>
            <person name="Mauricio R."/>
        </authorList>
    </citation>
    <scope>NUCLEOTIDE SEQUENCE [LARGE SCALE GENOMIC DNA]</scope>
    <source>
        <strain evidence="10">NE01/NJP1002.9</strain>
        <tissue evidence="10">Muscle</tissue>
    </source>
</reference>
<dbReference type="STRING" id="33528.ENSGAFP00000011737"/>
<dbReference type="EMBL" id="NHOQ01001156">
    <property type="protein sequence ID" value="PWA26811.1"/>
    <property type="molecule type" value="Genomic_DNA"/>
</dbReference>
<dbReference type="PANTHER" id="PTHR22146">
    <property type="entry name" value="CAT EYE SYNDROME CRITICAL REGION PROTEIN 6"/>
    <property type="match status" value="1"/>
</dbReference>
<comment type="similarity">
    <text evidence="6">Belongs to the CIMIP2 family.</text>
</comment>
<gene>
    <name evidence="10" type="ORF">CCH79_00000818</name>
</gene>
<dbReference type="PANTHER" id="PTHR22146:SF8">
    <property type="entry name" value="PROTEIN FAM166B"/>
    <property type="match status" value="1"/>
</dbReference>
<evidence type="ECO:0000256" key="7">
    <source>
        <dbReference type="ARBA" id="ARBA00041163"/>
    </source>
</evidence>
<dbReference type="GO" id="GO:0005930">
    <property type="term" value="C:axoneme"/>
    <property type="evidence" value="ECO:0007669"/>
    <property type="project" value="UniProtKB-SubCell"/>
</dbReference>
<organism evidence="10 11">
    <name type="scientific">Gambusia affinis</name>
    <name type="common">Western mosquitofish</name>
    <name type="synonym">Heterandria affinis</name>
    <dbReference type="NCBI Taxonomy" id="33528"/>
    <lineage>
        <taxon>Eukaryota</taxon>
        <taxon>Metazoa</taxon>
        <taxon>Chordata</taxon>
        <taxon>Craniata</taxon>
        <taxon>Vertebrata</taxon>
        <taxon>Euteleostomi</taxon>
        <taxon>Actinopterygii</taxon>
        <taxon>Neopterygii</taxon>
        <taxon>Teleostei</taxon>
        <taxon>Neoteleostei</taxon>
        <taxon>Acanthomorphata</taxon>
        <taxon>Ovalentaria</taxon>
        <taxon>Atherinomorphae</taxon>
        <taxon>Cyprinodontiformes</taxon>
        <taxon>Poeciliidae</taxon>
        <taxon>Poeciliinae</taxon>
        <taxon>Gambusia</taxon>
    </lineage>
</organism>
<evidence type="ECO:0000313" key="11">
    <source>
        <dbReference type="Proteomes" id="UP000250572"/>
    </source>
</evidence>
<evidence type="ECO:0000256" key="4">
    <source>
        <dbReference type="ARBA" id="ARBA00023273"/>
    </source>
</evidence>
<evidence type="ECO:0000259" key="9">
    <source>
        <dbReference type="Pfam" id="PF10629"/>
    </source>
</evidence>
<proteinExistence type="inferred from homology"/>
<dbReference type="Proteomes" id="UP000250572">
    <property type="component" value="Unassembled WGS sequence"/>
</dbReference>
<keyword evidence="11" id="KW-1185">Reference proteome</keyword>
<comment type="caution">
    <text evidence="10">The sequence shown here is derived from an EMBL/GenBank/DDBJ whole genome shotgun (WGS) entry which is preliminary data.</text>
</comment>
<protein>
    <recommendedName>
        <fullName evidence="7">Ciliary microtubule inner protein 2B</fullName>
    </recommendedName>
</protein>
<comment type="function">
    <text evidence="5">Microtubule inner protein (MIP) part of the dynein-decorated doublet microtubules (DMTs) in cilia axoneme, which is required for motile cilia beating.</text>
</comment>
<evidence type="ECO:0000256" key="3">
    <source>
        <dbReference type="ARBA" id="ARBA00023212"/>
    </source>
</evidence>
<evidence type="ECO:0000313" key="10">
    <source>
        <dbReference type="EMBL" id="PWA26811.1"/>
    </source>
</evidence>
<evidence type="ECO:0000256" key="2">
    <source>
        <dbReference type="ARBA" id="ARBA00022490"/>
    </source>
</evidence>
<keyword evidence="2" id="KW-0963">Cytoplasm</keyword>
<accession>A0A315VU49</accession>
<feature type="domain" description="Ciliary microtubule inner protein 2A-C-like" evidence="9">
    <location>
        <begin position="16"/>
        <end position="47"/>
    </location>
</feature>
<keyword evidence="3" id="KW-0206">Cytoskeleton</keyword>
<evidence type="ECO:0000256" key="8">
    <source>
        <dbReference type="SAM" id="MobiDB-lite"/>
    </source>
</evidence>
<evidence type="ECO:0000256" key="5">
    <source>
        <dbReference type="ARBA" id="ARBA00035003"/>
    </source>
</evidence>
<name>A0A315VU49_GAMAF</name>
<evidence type="ECO:0000256" key="1">
    <source>
        <dbReference type="ARBA" id="ARBA00004430"/>
    </source>
</evidence>
<keyword evidence="4" id="KW-0966">Cell projection</keyword>
<dbReference type="InterPro" id="IPR018902">
    <property type="entry name" value="CMI2A-C-like_dom"/>
</dbReference>
<comment type="subcellular location">
    <subcellularLocation>
        <location evidence="1">Cytoplasm</location>
        <location evidence="1">Cytoskeleton</location>
        <location evidence="1">Cilium axoneme</location>
    </subcellularLocation>
</comment>
<dbReference type="AlphaFoldDB" id="A0A315VU49"/>